<gene>
    <name evidence="3" type="ORF">ACFPWU_14455</name>
</gene>
<keyword evidence="2" id="KW-1133">Transmembrane helix</keyword>
<dbReference type="Pfam" id="PF19516">
    <property type="entry name" value="DUF6049"/>
    <property type="match status" value="2"/>
</dbReference>
<evidence type="ECO:0000313" key="3">
    <source>
        <dbReference type="EMBL" id="MFC6154865.1"/>
    </source>
</evidence>
<evidence type="ECO:0000256" key="2">
    <source>
        <dbReference type="SAM" id="Phobius"/>
    </source>
</evidence>
<keyword evidence="4" id="KW-1185">Reference proteome</keyword>
<protein>
    <submittedName>
        <fullName evidence="3">DUF6049 family protein</fullName>
    </submittedName>
</protein>
<organism evidence="3 4">
    <name type="scientific">Nocardioides yefusunii</name>
    <dbReference type="NCBI Taxonomy" id="2500546"/>
    <lineage>
        <taxon>Bacteria</taxon>
        <taxon>Bacillati</taxon>
        <taxon>Actinomycetota</taxon>
        <taxon>Actinomycetes</taxon>
        <taxon>Propionibacteriales</taxon>
        <taxon>Nocardioidaceae</taxon>
        <taxon>Nocardioides</taxon>
    </lineage>
</organism>
<reference evidence="4" key="1">
    <citation type="journal article" date="2019" name="Int. J. Syst. Evol. Microbiol.">
        <title>The Global Catalogue of Microorganisms (GCM) 10K type strain sequencing project: providing services to taxonomists for standard genome sequencing and annotation.</title>
        <authorList>
            <consortium name="The Broad Institute Genomics Platform"/>
            <consortium name="The Broad Institute Genome Sequencing Center for Infectious Disease"/>
            <person name="Wu L."/>
            <person name="Ma J."/>
        </authorList>
    </citation>
    <scope>NUCLEOTIDE SEQUENCE [LARGE SCALE GENOMIC DNA]</scope>
    <source>
        <strain evidence="4">DFY28</strain>
    </source>
</reference>
<sequence length="685" mass="71412">MAALLTLTCATGVAHADHDGSVDREADPLTLTIDALTPSVVQPDDDTPLKIRGTVTNTSNETWTAVNVAPFRSATPTTDRIGLAADAALGHSEYVGDRLTDPASLTTVDSLAPGETATYTATIPRSALSSSAGVYWVGVHASGETATVPRDGLTDGRARTFVPVATAKTKALPAALVLPMRMQVSHAADGSIEDVGAWARALAPDGQLSELLALAETLDSPFSWLVDPAVPRAVQQLATGNRGFDLSPSEAGTGTDTDADEELDDLTRAARAWLVDFRRVLGSEDADVFALPYGDVDVAAMTRQAPKSMLASQQRGLSTLTALGIESTPVVAPVDGILPATSLAKLLPETVVLVEDSAVSGDDFSPMPGTGTVDGLRFVTTSGGVTDGGPGPEDVGSPIAVRQRTASEAVLRTLAGNDTPLVVVPPASWDAGEGADALLSLFSDKLLKARTLTQVATPGGSDPVLPTAAFRLSDEQREALLPRKNVKIGASLYDKGVLLESILDKPASMDTQAREVAWSNLSYHSRDAVEASRSRTRAARAHLTELISGVHITVPPVATLSGSSGWIGVTLHNDLGVAVRVQLEADSGDSITLDFPEEVRIAARSRQRLLLDASDVQQGVSRVTMKVKSQDAVPIGAEGDFPVRSSQVSGILLLFMGGGAALLFGAIGVRLFRRGLASRRDQGVA</sequence>
<dbReference type="InterPro" id="IPR046112">
    <property type="entry name" value="DUF6049"/>
</dbReference>
<feature type="region of interest" description="Disordered" evidence="1">
    <location>
        <begin position="241"/>
        <end position="261"/>
    </location>
</feature>
<evidence type="ECO:0000256" key="1">
    <source>
        <dbReference type="SAM" id="MobiDB-lite"/>
    </source>
</evidence>
<keyword evidence="2" id="KW-0812">Transmembrane</keyword>
<comment type="caution">
    <text evidence="3">The sequence shown here is derived from an EMBL/GenBank/DDBJ whole genome shotgun (WGS) entry which is preliminary data.</text>
</comment>
<dbReference type="RefSeq" id="WP_128222034.1">
    <property type="nucleotide sequence ID" value="NZ_CP034929.1"/>
</dbReference>
<dbReference type="EMBL" id="JBHSQI010000009">
    <property type="protein sequence ID" value="MFC6154865.1"/>
    <property type="molecule type" value="Genomic_DNA"/>
</dbReference>
<proteinExistence type="predicted"/>
<evidence type="ECO:0000313" key="4">
    <source>
        <dbReference type="Proteomes" id="UP001596098"/>
    </source>
</evidence>
<feature type="transmembrane region" description="Helical" evidence="2">
    <location>
        <begin position="651"/>
        <end position="672"/>
    </location>
</feature>
<keyword evidence="2" id="KW-0472">Membrane</keyword>
<accession>A0ABW1R423</accession>
<name>A0ABW1R423_9ACTN</name>
<dbReference type="Proteomes" id="UP001596098">
    <property type="component" value="Unassembled WGS sequence"/>
</dbReference>